<protein>
    <submittedName>
        <fullName evidence="2">Putative zinc ribbon domain-containing protein</fullName>
    </submittedName>
</protein>
<keyword evidence="3" id="KW-1185">Reference proteome</keyword>
<dbReference type="RefSeq" id="WP_061498034.1">
    <property type="nucleotide sequence ID" value="NZ_FMAY01000002.1"/>
</dbReference>
<dbReference type="EMBL" id="FMAY01000002">
    <property type="protein sequence ID" value="SCB87996.1"/>
    <property type="molecule type" value="Genomic_DNA"/>
</dbReference>
<dbReference type="InterPro" id="IPR025868">
    <property type="entry name" value="Zn_ribbon_dom_put"/>
</dbReference>
<reference evidence="3" key="1">
    <citation type="submission" date="2016-08" db="EMBL/GenBank/DDBJ databases">
        <authorList>
            <person name="Varghese N."/>
            <person name="Submissions Spin"/>
        </authorList>
    </citation>
    <scope>NUCLEOTIDE SEQUENCE [LARGE SCALE GENOMIC DNA]</scope>
    <source>
        <strain evidence="3">REICA_082</strain>
    </source>
</reference>
<dbReference type="AlphaFoldDB" id="A0A1C4A0C8"/>
<evidence type="ECO:0000313" key="2">
    <source>
        <dbReference type="EMBL" id="SCB87996.1"/>
    </source>
</evidence>
<proteinExistence type="predicted"/>
<name>A0A1C4A0C8_9ENTR</name>
<evidence type="ECO:0000259" key="1">
    <source>
        <dbReference type="Pfam" id="PF12674"/>
    </source>
</evidence>
<dbReference type="OrthoDB" id="9801008at2"/>
<dbReference type="Proteomes" id="UP000198975">
    <property type="component" value="Unassembled WGS sequence"/>
</dbReference>
<dbReference type="Pfam" id="PF12674">
    <property type="entry name" value="Zn_ribbon_2"/>
    <property type="match status" value="1"/>
</dbReference>
<sequence length="81" mass="9049">MPHPEQYCHSCGMPLSAPDARGPSDHYCAYCTDSEGNLKSWEEAVSGLAQFLDSWQNVGNEEARKRAVRYLTSMPAWADRA</sequence>
<accession>A0A1C4A0C8</accession>
<evidence type="ECO:0000313" key="3">
    <source>
        <dbReference type="Proteomes" id="UP000198975"/>
    </source>
</evidence>
<organism evidence="2 3">
    <name type="scientific">Kosakonia oryzendophytica</name>
    <dbReference type="NCBI Taxonomy" id="1005665"/>
    <lineage>
        <taxon>Bacteria</taxon>
        <taxon>Pseudomonadati</taxon>
        <taxon>Pseudomonadota</taxon>
        <taxon>Gammaproteobacteria</taxon>
        <taxon>Enterobacterales</taxon>
        <taxon>Enterobacteriaceae</taxon>
        <taxon>Kosakonia</taxon>
    </lineage>
</organism>
<feature type="domain" description="Putative zinc ribbon" evidence="1">
    <location>
        <begin position="7"/>
        <end position="77"/>
    </location>
</feature>
<gene>
    <name evidence="2" type="ORF">GA0061071_102310</name>
</gene>